<accession>M2ZAN8</accession>
<dbReference type="KEGG" id="pfj:MYCFIDRAFT_77311"/>
<dbReference type="EMBL" id="KB446556">
    <property type="protein sequence ID" value="EME86885.1"/>
    <property type="molecule type" value="Genomic_DNA"/>
</dbReference>
<evidence type="ECO:0000256" key="2">
    <source>
        <dbReference type="SAM" id="MobiDB-lite"/>
    </source>
</evidence>
<gene>
    <name evidence="3" type="ORF">MYCFIDRAFT_77311</name>
</gene>
<proteinExistence type="predicted"/>
<feature type="region of interest" description="Disordered" evidence="2">
    <location>
        <begin position="61"/>
        <end position="85"/>
    </location>
</feature>
<feature type="compositionally biased region" description="Basic and acidic residues" evidence="2">
    <location>
        <begin position="467"/>
        <end position="483"/>
    </location>
</feature>
<dbReference type="eggNOG" id="KOG1812">
    <property type="taxonomic scope" value="Eukaryota"/>
</dbReference>
<dbReference type="Proteomes" id="UP000016932">
    <property type="component" value="Unassembled WGS sequence"/>
</dbReference>
<evidence type="ECO:0000313" key="3">
    <source>
        <dbReference type="EMBL" id="EME86885.1"/>
    </source>
</evidence>
<evidence type="ECO:0008006" key="5">
    <source>
        <dbReference type="Google" id="ProtNLM"/>
    </source>
</evidence>
<dbReference type="VEuPathDB" id="FungiDB:MYCFIDRAFT_77311"/>
<feature type="region of interest" description="Disordered" evidence="2">
    <location>
        <begin position="260"/>
        <end position="293"/>
    </location>
</feature>
<keyword evidence="4" id="KW-1185">Reference proteome</keyword>
<sequence>MTGHDLSYLLEVLNIADGETEDQLDEKLRTEANELGVDVESQHVSDQRHWRTHWVEQCQRSESVHSHTSRSTGMTSTYSDLSKDHNRMAAERRRSRASLSFRDYDAFMSKGVPNGRNSICFSPPSTPSYSTFSLPLSSPPSPFSSPKKHFRRIRGLSMLRLHRSDSVQSLVDGCPHCPQDFQSARRAVHKLPCGHRLCTQALRNTVKAATEKAQGAVPSCCGRPIPGALVEHVMTQEEQNALLEKLEQWDEAISLAPSISSSRRECRRDSHLPQRPGVPTRRSRTGSEESRLDQLSLEARHELEKLMEREDCKLLRTGQAEQRDRFLAWADKQLSEAQARHEQLRDAMKTQHEAAVEDLLEGHASAVAEAEDKQVKAECDMREYHVKERQDTATALRHMEAFCGGTYSNGEPHNRTITEHDRAELDKARRAWSQMDAKHESAINVLRGEQGRRLRLRAQRQEREVQELKRQQRREELEQERGFTSELSGLDESKSEKGGKIRWRWELQMSILGKKIEAEIGETLNVRLPSAEWKSRSQRNSATAHALRAADKTRGLHATTTTTITMHGDGNGNGNGNGNGASHLSQFKIVC</sequence>
<feature type="coiled-coil region" evidence="1">
    <location>
        <begin position="327"/>
        <end position="354"/>
    </location>
</feature>
<feature type="region of interest" description="Disordered" evidence="2">
    <location>
        <begin position="467"/>
        <end position="493"/>
    </location>
</feature>
<feature type="compositionally biased region" description="Polar residues" evidence="2">
    <location>
        <begin position="69"/>
        <end position="80"/>
    </location>
</feature>
<name>M2ZAN8_PSEFD</name>
<evidence type="ECO:0000313" key="4">
    <source>
        <dbReference type="Proteomes" id="UP000016932"/>
    </source>
</evidence>
<dbReference type="HOGENOM" id="CLU_470094_0_0_1"/>
<feature type="compositionally biased region" description="Basic and acidic residues" evidence="2">
    <location>
        <begin position="262"/>
        <end position="272"/>
    </location>
</feature>
<evidence type="ECO:0000256" key="1">
    <source>
        <dbReference type="SAM" id="Coils"/>
    </source>
</evidence>
<dbReference type="GeneID" id="19341300"/>
<dbReference type="AlphaFoldDB" id="M2ZAN8"/>
<protein>
    <recommendedName>
        <fullName evidence="5">RING-type domain-containing protein</fullName>
    </recommendedName>
</protein>
<keyword evidence="1" id="KW-0175">Coiled coil</keyword>
<dbReference type="RefSeq" id="XP_007922770.1">
    <property type="nucleotide sequence ID" value="XM_007924579.1"/>
</dbReference>
<organism evidence="3 4">
    <name type="scientific">Pseudocercospora fijiensis (strain CIRAD86)</name>
    <name type="common">Black leaf streak disease fungus</name>
    <name type="synonym">Mycosphaerella fijiensis</name>
    <dbReference type="NCBI Taxonomy" id="383855"/>
    <lineage>
        <taxon>Eukaryota</taxon>
        <taxon>Fungi</taxon>
        <taxon>Dikarya</taxon>
        <taxon>Ascomycota</taxon>
        <taxon>Pezizomycotina</taxon>
        <taxon>Dothideomycetes</taxon>
        <taxon>Dothideomycetidae</taxon>
        <taxon>Mycosphaerellales</taxon>
        <taxon>Mycosphaerellaceae</taxon>
        <taxon>Pseudocercospora</taxon>
    </lineage>
</organism>
<dbReference type="OrthoDB" id="9977870at2759"/>
<reference evidence="3 4" key="1">
    <citation type="journal article" date="2012" name="PLoS Pathog.">
        <title>Diverse lifestyles and strategies of plant pathogenesis encoded in the genomes of eighteen Dothideomycetes fungi.</title>
        <authorList>
            <person name="Ohm R.A."/>
            <person name="Feau N."/>
            <person name="Henrissat B."/>
            <person name="Schoch C.L."/>
            <person name="Horwitz B.A."/>
            <person name="Barry K.W."/>
            <person name="Condon B.J."/>
            <person name="Copeland A.C."/>
            <person name="Dhillon B."/>
            <person name="Glaser F."/>
            <person name="Hesse C.N."/>
            <person name="Kosti I."/>
            <person name="LaButti K."/>
            <person name="Lindquist E.A."/>
            <person name="Lucas S."/>
            <person name="Salamov A.A."/>
            <person name="Bradshaw R.E."/>
            <person name="Ciuffetti L."/>
            <person name="Hamelin R.C."/>
            <person name="Kema G.H.J."/>
            <person name="Lawrence C."/>
            <person name="Scott J.A."/>
            <person name="Spatafora J.W."/>
            <person name="Turgeon B.G."/>
            <person name="de Wit P.J.G.M."/>
            <person name="Zhong S."/>
            <person name="Goodwin S.B."/>
            <person name="Grigoriev I.V."/>
        </authorList>
    </citation>
    <scope>NUCLEOTIDE SEQUENCE [LARGE SCALE GENOMIC DNA]</scope>
    <source>
        <strain evidence="3 4">CIRAD86</strain>
    </source>
</reference>